<evidence type="ECO:0000256" key="1">
    <source>
        <dbReference type="SAM" id="Coils"/>
    </source>
</evidence>
<feature type="coiled-coil region" evidence="1">
    <location>
        <begin position="83"/>
        <end position="124"/>
    </location>
</feature>
<sequence>MTVNKIPAFKILASSSNESIRVITRGMPKKLQAHFEITFHEVVGKDLLHLVEKNEGDGDLKVESSSSTPRSTLSATPIMVTNATTLEEQIANLTRAIEGLTKHVEEQDSQINKLVNKMENTNSSYMVGKQDERLRQKSNKREKLSIKELQFSSEWLIPVDQLKKFIMETIKDKLDGSSKSSITYTDPYTQRIDDLKMLFGYQPPKFQYFDGKGNSKQCATHFIVMCNNAEGSMEITS</sequence>
<accession>A0AAW2PCB6</accession>
<dbReference type="AlphaFoldDB" id="A0AAW2PCB6"/>
<gene>
    <name evidence="2" type="ORF">Scaly_1629100</name>
</gene>
<organism evidence="2">
    <name type="scientific">Sesamum calycinum</name>
    <dbReference type="NCBI Taxonomy" id="2727403"/>
    <lineage>
        <taxon>Eukaryota</taxon>
        <taxon>Viridiplantae</taxon>
        <taxon>Streptophyta</taxon>
        <taxon>Embryophyta</taxon>
        <taxon>Tracheophyta</taxon>
        <taxon>Spermatophyta</taxon>
        <taxon>Magnoliopsida</taxon>
        <taxon>eudicotyledons</taxon>
        <taxon>Gunneridae</taxon>
        <taxon>Pentapetalae</taxon>
        <taxon>asterids</taxon>
        <taxon>lamiids</taxon>
        <taxon>Lamiales</taxon>
        <taxon>Pedaliaceae</taxon>
        <taxon>Sesamum</taxon>
    </lineage>
</organism>
<evidence type="ECO:0000313" key="2">
    <source>
        <dbReference type="EMBL" id="KAL0352404.1"/>
    </source>
</evidence>
<protein>
    <submittedName>
        <fullName evidence="2">Uncharacterized protein</fullName>
    </submittedName>
</protein>
<proteinExistence type="predicted"/>
<name>A0AAW2PCB6_9LAMI</name>
<reference evidence="2" key="2">
    <citation type="journal article" date="2024" name="Plant">
        <title>Genomic evolution and insights into agronomic trait innovations of Sesamum species.</title>
        <authorList>
            <person name="Miao H."/>
            <person name="Wang L."/>
            <person name="Qu L."/>
            <person name="Liu H."/>
            <person name="Sun Y."/>
            <person name="Le M."/>
            <person name="Wang Q."/>
            <person name="Wei S."/>
            <person name="Zheng Y."/>
            <person name="Lin W."/>
            <person name="Duan Y."/>
            <person name="Cao H."/>
            <person name="Xiong S."/>
            <person name="Wang X."/>
            <person name="Wei L."/>
            <person name="Li C."/>
            <person name="Ma Q."/>
            <person name="Ju M."/>
            <person name="Zhao R."/>
            <person name="Li G."/>
            <person name="Mu C."/>
            <person name="Tian Q."/>
            <person name="Mei H."/>
            <person name="Zhang T."/>
            <person name="Gao T."/>
            <person name="Zhang H."/>
        </authorList>
    </citation>
    <scope>NUCLEOTIDE SEQUENCE</scope>
    <source>
        <strain evidence="2">KEN8</strain>
    </source>
</reference>
<dbReference type="EMBL" id="JACGWM010000009">
    <property type="protein sequence ID" value="KAL0352404.1"/>
    <property type="molecule type" value="Genomic_DNA"/>
</dbReference>
<dbReference type="PANTHER" id="PTHR33437:SF4">
    <property type="entry name" value="RETROTRANSPOSON GAG PROTEIN"/>
    <property type="match status" value="1"/>
</dbReference>
<keyword evidence="1" id="KW-0175">Coiled coil</keyword>
<dbReference type="PANTHER" id="PTHR33437">
    <property type="entry name" value="OS06G0361200 PROTEIN"/>
    <property type="match status" value="1"/>
</dbReference>
<reference evidence="2" key="1">
    <citation type="submission" date="2020-06" db="EMBL/GenBank/DDBJ databases">
        <authorList>
            <person name="Li T."/>
            <person name="Hu X."/>
            <person name="Zhang T."/>
            <person name="Song X."/>
            <person name="Zhang H."/>
            <person name="Dai N."/>
            <person name="Sheng W."/>
            <person name="Hou X."/>
            <person name="Wei L."/>
        </authorList>
    </citation>
    <scope>NUCLEOTIDE SEQUENCE</scope>
    <source>
        <strain evidence="2">KEN8</strain>
        <tissue evidence="2">Leaf</tissue>
    </source>
</reference>
<comment type="caution">
    <text evidence="2">The sequence shown here is derived from an EMBL/GenBank/DDBJ whole genome shotgun (WGS) entry which is preliminary data.</text>
</comment>